<evidence type="ECO:0000259" key="3">
    <source>
        <dbReference type="Pfam" id="PF22974"/>
    </source>
</evidence>
<evidence type="ECO:0000313" key="6">
    <source>
        <dbReference type="Proteomes" id="UP000276215"/>
    </source>
</evidence>
<feature type="compositionally biased region" description="Low complexity" evidence="1">
    <location>
        <begin position="805"/>
        <end position="818"/>
    </location>
</feature>
<protein>
    <submittedName>
        <fullName evidence="5">Uncharacterized protein</fullName>
    </submittedName>
</protein>
<feature type="compositionally biased region" description="Low complexity" evidence="1">
    <location>
        <begin position="722"/>
        <end position="760"/>
    </location>
</feature>
<evidence type="ECO:0000259" key="4">
    <source>
        <dbReference type="Pfam" id="PF23865"/>
    </source>
</evidence>
<dbReference type="InterPro" id="IPR054293">
    <property type="entry name" value="DUF7029"/>
</dbReference>
<reference evidence="5 6" key="1">
    <citation type="journal article" date="2018" name="Nat. Ecol. Evol.">
        <title>Pezizomycetes genomes reveal the molecular basis of ectomycorrhizal truffle lifestyle.</title>
        <authorList>
            <person name="Murat C."/>
            <person name="Payen T."/>
            <person name="Noel B."/>
            <person name="Kuo A."/>
            <person name="Morin E."/>
            <person name="Chen J."/>
            <person name="Kohler A."/>
            <person name="Krizsan K."/>
            <person name="Balestrini R."/>
            <person name="Da Silva C."/>
            <person name="Montanini B."/>
            <person name="Hainaut M."/>
            <person name="Levati E."/>
            <person name="Barry K.W."/>
            <person name="Belfiori B."/>
            <person name="Cichocki N."/>
            <person name="Clum A."/>
            <person name="Dockter R.B."/>
            <person name="Fauchery L."/>
            <person name="Guy J."/>
            <person name="Iotti M."/>
            <person name="Le Tacon F."/>
            <person name="Lindquist E.A."/>
            <person name="Lipzen A."/>
            <person name="Malagnac F."/>
            <person name="Mello A."/>
            <person name="Molinier V."/>
            <person name="Miyauchi S."/>
            <person name="Poulain J."/>
            <person name="Riccioni C."/>
            <person name="Rubini A."/>
            <person name="Sitrit Y."/>
            <person name="Splivallo R."/>
            <person name="Traeger S."/>
            <person name="Wang M."/>
            <person name="Zifcakova L."/>
            <person name="Wipf D."/>
            <person name="Zambonelli A."/>
            <person name="Paolocci F."/>
            <person name="Nowrousian M."/>
            <person name="Ottonello S."/>
            <person name="Baldrian P."/>
            <person name="Spatafora J.W."/>
            <person name="Henrissat B."/>
            <person name="Nagy L.G."/>
            <person name="Aury J.M."/>
            <person name="Wincker P."/>
            <person name="Grigoriev I.V."/>
            <person name="Bonfante P."/>
            <person name="Martin F.M."/>
        </authorList>
    </citation>
    <scope>NUCLEOTIDE SEQUENCE [LARGE SCALE GENOMIC DNA]</scope>
    <source>
        <strain evidence="5 6">120613-1</strain>
    </source>
</reference>
<dbReference type="Proteomes" id="UP000276215">
    <property type="component" value="Unassembled WGS sequence"/>
</dbReference>
<dbReference type="Pfam" id="PF23865">
    <property type="entry name" value="DUF7223"/>
    <property type="match status" value="1"/>
</dbReference>
<dbReference type="EMBL" id="ML120487">
    <property type="protein sequence ID" value="RPA91824.1"/>
    <property type="molecule type" value="Genomic_DNA"/>
</dbReference>
<gene>
    <name evidence="5" type="ORF">L873DRAFT_1794663</name>
</gene>
<feature type="signal peptide" evidence="2">
    <location>
        <begin position="1"/>
        <end position="23"/>
    </location>
</feature>
<dbReference type="OrthoDB" id="160645at2759"/>
<dbReference type="AlphaFoldDB" id="A0A3N4JDE5"/>
<evidence type="ECO:0000256" key="2">
    <source>
        <dbReference type="SAM" id="SignalP"/>
    </source>
</evidence>
<evidence type="ECO:0000313" key="5">
    <source>
        <dbReference type="EMBL" id="RPA91824.1"/>
    </source>
</evidence>
<feature type="domain" description="DUF7223" evidence="4">
    <location>
        <begin position="395"/>
        <end position="652"/>
    </location>
</feature>
<feature type="domain" description="DUF7029" evidence="3">
    <location>
        <begin position="111"/>
        <end position="214"/>
    </location>
</feature>
<dbReference type="InterPro" id="IPR055647">
    <property type="entry name" value="DUF7223"/>
</dbReference>
<feature type="compositionally biased region" description="Low complexity" evidence="1">
    <location>
        <begin position="901"/>
        <end position="918"/>
    </location>
</feature>
<sequence length="953" mass="103112">MFLFSPLLLAATLISRLVDPAGAAAIHERDFHKHNAAIVKRNLEARSKEEVLLRPIDIDYLHHSLNRRSDVPKLDNYSRLDPSMRELLMYGAPFAQDGGLFVANMTVNAPKGKKLLLMEKFNGFTKEVDCTTAGDGKLSVTLKERKTYDYVYRIWGWLNENDKNEFVMITNHKGCGPENERTVYRVYQVDFDDEEMRVSFYSEEKEWATSIGSYSVDFGNLQVDSGESRHGLQTRDLFVRNPWDIGKTFSDFGKNTKKTFDDAGKDVNNVADKAGNAIVDAKDKAVDAFKDFGSWLKTLPKNVADQIDKLDDKLKAKLLEGAKKLKGLGKDFVTVFNKAKDKLGDKFEEVAKQISEMGDGSLGKDNVDFNLASGKSGVKKNLYTDPFHKDDPNDIIDCVDCYVTGKIVLSGHVQFEDFLPKSAFFEAKPVDLTTMMKFRIFTRKSKDLNGDGKVDTGLKVQVDIFSATLPLVMIPGIFLLGPKFEFEVGLNSLIRSDVDFTFGFKGQAPNSAVYRKDLLDKNKHESSKWEGAKVEGLPFELLAGSLEAEFQASTNLVLAIGIQLAGIFGYEAGFKLKLPRLKRTYTTITKEDDTQACPGSKHETLANSTTGILEKNEINLDLIAMVGQDKTINAKALETTLFNIKIPFQDQCHPIVDKRTAENKALAKWNNQQQGIPSATFGTQTDAGVVKASGAPTPKEIGISSVPTGGPIATIGATNKDNPAAPTTSTTASNPATPTTPPTATGQTPVTPTGPAAAPPIDSATGLPPPSTFPGTGTVQPEMAPPSTFPGTVTPQNPADPANAGQTQPGQTVPGQTQDLLPLANDPTIGQPVTNTPPADPVANPSAQQYPAVAADPNSQQQYPPTSLPPASVGTNPNIQQQQQQYPPTSSFPSSAGTGSYAQQYPPVYPQAQSIAQPQAPPVAPQYAPQPQAPAYPAPAAPAAFGGYPGSFF</sequence>
<dbReference type="STRING" id="1336337.A0A3N4JDE5"/>
<keyword evidence="2" id="KW-0732">Signal</keyword>
<feature type="region of interest" description="Disordered" evidence="1">
    <location>
        <begin position="693"/>
        <end position="935"/>
    </location>
</feature>
<evidence type="ECO:0000256" key="1">
    <source>
        <dbReference type="SAM" id="MobiDB-lite"/>
    </source>
</evidence>
<proteinExistence type="predicted"/>
<dbReference type="Pfam" id="PF22974">
    <property type="entry name" value="DUF7029"/>
    <property type="match status" value="1"/>
</dbReference>
<keyword evidence="6" id="KW-1185">Reference proteome</keyword>
<name>A0A3N4JDE5_9PEZI</name>
<feature type="compositionally biased region" description="Polar residues" evidence="1">
    <location>
        <begin position="886"/>
        <end position="900"/>
    </location>
</feature>
<accession>A0A3N4JDE5</accession>
<organism evidence="5 6">
    <name type="scientific">Choiromyces venosus 120613-1</name>
    <dbReference type="NCBI Taxonomy" id="1336337"/>
    <lineage>
        <taxon>Eukaryota</taxon>
        <taxon>Fungi</taxon>
        <taxon>Dikarya</taxon>
        <taxon>Ascomycota</taxon>
        <taxon>Pezizomycotina</taxon>
        <taxon>Pezizomycetes</taxon>
        <taxon>Pezizales</taxon>
        <taxon>Tuberaceae</taxon>
        <taxon>Choiromyces</taxon>
    </lineage>
</organism>
<feature type="chain" id="PRO_5018206202" evidence="2">
    <location>
        <begin position="24"/>
        <end position="953"/>
    </location>
</feature>